<protein>
    <submittedName>
        <fullName evidence="2">NAD-dependent epimerase/dehydratase family protein</fullName>
    </submittedName>
</protein>
<name>A0ABY7GQ38_9GAMM</name>
<dbReference type="InterPro" id="IPR051207">
    <property type="entry name" value="ComplexI_NDUFA9_subunit"/>
</dbReference>
<gene>
    <name evidence="2" type="ORF">NM686_008875</name>
</gene>
<dbReference type="SUPFAM" id="SSF51735">
    <property type="entry name" value="NAD(P)-binding Rossmann-fold domains"/>
    <property type="match status" value="1"/>
</dbReference>
<reference evidence="2" key="1">
    <citation type="submission" date="2022-11" db="EMBL/GenBank/DDBJ databases">
        <title>Methylomonas rapida sp. nov., Carotenoid-Producing Obligate Methanotrophs with High Growth Characteristics and Biotechnological Potential.</title>
        <authorList>
            <person name="Tikhonova E.N."/>
            <person name="Suleimanov R.Z."/>
            <person name="Miroshnikov K."/>
            <person name="Oshkin I.Y."/>
            <person name="Belova S.E."/>
            <person name="Danilova O.V."/>
            <person name="Ashikhmin A."/>
            <person name="Konopkin A."/>
            <person name="But S.Y."/>
            <person name="Khmelenina V.N."/>
            <person name="Kuznetsov N."/>
            <person name="Pimenov N.V."/>
            <person name="Dedysh S.N."/>
        </authorList>
    </citation>
    <scope>NUCLEOTIDE SEQUENCE</scope>
    <source>
        <strain evidence="2">MP1</strain>
    </source>
</reference>
<sequence length="297" mass="33185">MNNLVGVLGASSHVGQALLPLLARDGFDVIAFSRRIGHENSGDGEFLELDETKVIWRAISSIDAVCADHSIPYWISLAPIRVLPAYFETFKASGAKRIVALSSTSRFTKQNASDPQDQALAQSFVESEFELQNWAERHGVEFVILRPTLIYGLGKDKNICEIIRLIRKFGFFPLLGGASGLRQPVHCCDVALACQAALISPSAVNKSYNLSGGEVLSYREMVARVFQVLQRKPRFFNMPVGLLRVMMVLLSLIPRYRKWSFAMVERMNQDMVFDHTEAERDLGFKPRGFSLSADDLP</sequence>
<dbReference type="PANTHER" id="PTHR12126:SF11">
    <property type="entry name" value="NADH DEHYDROGENASE [UBIQUINONE] 1 ALPHA SUBCOMPLEX SUBUNIT 9, MITOCHONDRIAL"/>
    <property type="match status" value="1"/>
</dbReference>
<feature type="domain" description="NAD-dependent epimerase/dehydratase" evidence="1">
    <location>
        <begin position="7"/>
        <end position="210"/>
    </location>
</feature>
<dbReference type="PANTHER" id="PTHR12126">
    <property type="entry name" value="NADH-UBIQUINONE OXIDOREDUCTASE 39 KDA SUBUNIT-RELATED"/>
    <property type="match status" value="1"/>
</dbReference>
<evidence type="ECO:0000313" key="2">
    <source>
        <dbReference type="EMBL" id="WAR46611.1"/>
    </source>
</evidence>
<dbReference type="Gene3D" id="3.40.50.720">
    <property type="entry name" value="NAD(P)-binding Rossmann-like Domain"/>
    <property type="match status" value="1"/>
</dbReference>
<dbReference type="RefSeq" id="WP_255187522.1">
    <property type="nucleotide sequence ID" value="NZ_CP113517.1"/>
</dbReference>
<dbReference type="EMBL" id="CP113517">
    <property type="protein sequence ID" value="WAR46611.1"/>
    <property type="molecule type" value="Genomic_DNA"/>
</dbReference>
<evidence type="ECO:0000313" key="3">
    <source>
        <dbReference type="Proteomes" id="UP001162780"/>
    </source>
</evidence>
<evidence type="ECO:0000259" key="1">
    <source>
        <dbReference type="Pfam" id="PF01370"/>
    </source>
</evidence>
<dbReference type="InterPro" id="IPR001509">
    <property type="entry name" value="Epimerase_deHydtase"/>
</dbReference>
<dbReference type="Pfam" id="PF01370">
    <property type="entry name" value="Epimerase"/>
    <property type="match status" value="1"/>
</dbReference>
<dbReference type="Proteomes" id="UP001162780">
    <property type="component" value="Chromosome"/>
</dbReference>
<keyword evidence="3" id="KW-1185">Reference proteome</keyword>
<proteinExistence type="predicted"/>
<dbReference type="InterPro" id="IPR036291">
    <property type="entry name" value="NAD(P)-bd_dom_sf"/>
</dbReference>
<organism evidence="2 3">
    <name type="scientific">Methylomonas rapida</name>
    <dbReference type="NCBI Taxonomy" id="2963939"/>
    <lineage>
        <taxon>Bacteria</taxon>
        <taxon>Pseudomonadati</taxon>
        <taxon>Pseudomonadota</taxon>
        <taxon>Gammaproteobacteria</taxon>
        <taxon>Methylococcales</taxon>
        <taxon>Methylococcaceae</taxon>
        <taxon>Methylomonas</taxon>
    </lineage>
</organism>
<accession>A0ABY7GQ38</accession>